<dbReference type="AlphaFoldDB" id="A0A939JCT4"/>
<keyword evidence="1" id="KW-0732">Signal</keyword>
<reference evidence="2" key="1">
    <citation type="submission" date="2021-03" db="EMBL/GenBank/DDBJ databases">
        <authorList>
            <person name="Kim M.K."/>
        </authorList>
    </citation>
    <scope>NUCLEOTIDE SEQUENCE</scope>
    <source>
        <strain evidence="2">BT186</strain>
    </source>
</reference>
<proteinExistence type="predicted"/>
<evidence type="ECO:0008006" key="4">
    <source>
        <dbReference type="Google" id="ProtNLM"/>
    </source>
</evidence>
<evidence type="ECO:0000313" key="3">
    <source>
        <dbReference type="Proteomes" id="UP000664144"/>
    </source>
</evidence>
<feature type="signal peptide" evidence="1">
    <location>
        <begin position="1"/>
        <end position="22"/>
    </location>
</feature>
<name>A0A939JCT4_9BACT</name>
<keyword evidence="3" id="KW-1185">Reference proteome</keyword>
<accession>A0A939JCT4</accession>
<sequence length="179" mass="20617">MKSPVKYIIVLVALSISSCTWNQSEIPADFAIKIEGMFHDKVDTFNGTYVRSGVKKPKKKEIINGRETGRNIIEYSDSVVYTTFTIQEKQELYSLLRKINYTTYPDTSKIECESDIVPSHKIHIKVRANNRIKYISYNDGCQDNNNEIKAARSIVNLTMEILERHKEVKQLPETVLLDL</sequence>
<protein>
    <recommendedName>
        <fullName evidence="4">DUF4136 domain-containing protein</fullName>
    </recommendedName>
</protein>
<dbReference type="RefSeq" id="WP_206982943.1">
    <property type="nucleotide sequence ID" value="NZ_JAFLQZ010000003.1"/>
</dbReference>
<gene>
    <name evidence="2" type="ORF">J0X19_06695</name>
</gene>
<feature type="chain" id="PRO_5036998794" description="DUF4136 domain-containing protein" evidence="1">
    <location>
        <begin position="23"/>
        <end position="179"/>
    </location>
</feature>
<comment type="caution">
    <text evidence="2">The sequence shown here is derived from an EMBL/GenBank/DDBJ whole genome shotgun (WGS) entry which is preliminary data.</text>
</comment>
<evidence type="ECO:0000256" key="1">
    <source>
        <dbReference type="SAM" id="SignalP"/>
    </source>
</evidence>
<dbReference type="PROSITE" id="PS51257">
    <property type="entry name" value="PROKAR_LIPOPROTEIN"/>
    <property type="match status" value="1"/>
</dbReference>
<evidence type="ECO:0000313" key="2">
    <source>
        <dbReference type="EMBL" id="MBO0357627.1"/>
    </source>
</evidence>
<organism evidence="2 3">
    <name type="scientific">Hymenobacter telluris</name>
    <dbReference type="NCBI Taxonomy" id="2816474"/>
    <lineage>
        <taxon>Bacteria</taxon>
        <taxon>Pseudomonadati</taxon>
        <taxon>Bacteroidota</taxon>
        <taxon>Cytophagia</taxon>
        <taxon>Cytophagales</taxon>
        <taxon>Hymenobacteraceae</taxon>
        <taxon>Hymenobacter</taxon>
    </lineage>
</organism>
<dbReference type="EMBL" id="JAFLQZ010000003">
    <property type="protein sequence ID" value="MBO0357627.1"/>
    <property type="molecule type" value="Genomic_DNA"/>
</dbReference>
<dbReference type="Proteomes" id="UP000664144">
    <property type="component" value="Unassembled WGS sequence"/>
</dbReference>